<evidence type="ECO:0000313" key="2">
    <source>
        <dbReference type="Proteomes" id="UP000266723"/>
    </source>
</evidence>
<dbReference type="Proteomes" id="UP000266723">
    <property type="component" value="Unassembled WGS sequence"/>
</dbReference>
<accession>A0ABQ7E897</accession>
<sequence length="105" mass="11616">MTLSHSITPLMSFSLLRLAKSIWLPPPFSINLSLLSNFIISSHRSILRSHLISSHRPRLGKASSFILFALESHLISSFSSEISSHLISSFSVSQGSHLISEEKKA</sequence>
<proteinExistence type="predicted"/>
<comment type="caution">
    <text evidence="1">The sequence shown here is derived from an EMBL/GenBank/DDBJ whole genome shotgun (WGS) entry which is preliminary data.</text>
</comment>
<protein>
    <submittedName>
        <fullName evidence="1">Uncharacterized protein</fullName>
    </submittedName>
</protein>
<keyword evidence="2" id="KW-1185">Reference proteome</keyword>
<dbReference type="EMBL" id="QGKV02000299">
    <property type="protein sequence ID" value="KAF3593448.1"/>
    <property type="molecule type" value="Genomic_DNA"/>
</dbReference>
<organism evidence="1 2">
    <name type="scientific">Brassica cretica</name>
    <name type="common">Mustard</name>
    <dbReference type="NCBI Taxonomy" id="69181"/>
    <lineage>
        <taxon>Eukaryota</taxon>
        <taxon>Viridiplantae</taxon>
        <taxon>Streptophyta</taxon>
        <taxon>Embryophyta</taxon>
        <taxon>Tracheophyta</taxon>
        <taxon>Spermatophyta</taxon>
        <taxon>Magnoliopsida</taxon>
        <taxon>eudicotyledons</taxon>
        <taxon>Gunneridae</taxon>
        <taxon>Pentapetalae</taxon>
        <taxon>rosids</taxon>
        <taxon>malvids</taxon>
        <taxon>Brassicales</taxon>
        <taxon>Brassicaceae</taxon>
        <taxon>Brassiceae</taxon>
        <taxon>Brassica</taxon>
    </lineage>
</organism>
<evidence type="ECO:0000313" key="1">
    <source>
        <dbReference type="EMBL" id="KAF3593448.1"/>
    </source>
</evidence>
<reference evidence="1 2" key="1">
    <citation type="journal article" date="2020" name="BMC Genomics">
        <title>Intraspecific diversification of the crop wild relative Brassica cretica Lam. using demographic model selection.</title>
        <authorList>
            <person name="Kioukis A."/>
            <person name="Michalopoulou V.A."/>
            <person name="Briers L."/>
            <person name="Pirintsos S."/>
            <person name="Studholme D.J."/>
            <person name="Pavlidis P."/>
            <person name="Sarris P.F."/>
        </authorList>
    </citation>
    <scope>NUCLEOTIDE SEQUENCE [LARGE SCALE GENOMIC DNA]</scope>
    <source>
        <strain evidence="2">cv. PFS-1207/04</strain>
    </source>
</reference>
<gene>
    <name evidence="1" type="ORF">DY000_02025854</name>
</gene>
<name>A0ABQ7E897_BRACR</name>